<name>A0A210QTB0_MIZYE</name>
<keyword evidence="3" id="KW-1185">Reference proteome</keyword>
<dbReference type="Proteomes" id="UP000242188">
    <property type="component" value="Unassembled WGS sequence"/>
</dbReference>
<dbReference type="PANTHER" id="PTHR16253:SF0">
    <property type="entry name" value="TETRATRICOPEPTIDE REPEAT PROTEIN 22"/>
    <property type="match status" value="1"/>
</dbReference>
<accession>A0A210QTB0</accession>
<comment type="caution">
    <text evidence="2">The sequence shown here is derived from an EMBL/GenBank/DDBJ whole genome shotgun (WGS) entry which is preliminary data.</text>
</comment>
<organism evidence="2 3">
    <name type="scientific">Mizuhopecten yessoensis</name>
    <name type="common">Japanese scallop</name>
    <name type="synonym">Patinopecten yessoensis</name>
    <dbReference type="NCBI Taxonomy" id="6573"/>
    <lineage>
        <taxon>Eukaryota</taxon>
        <taxon>Metazoa</taxon>
        <taxon>Spiralia</taxon>
        <taxon>Lophotrochozoa</taxon>
        <taxon>Mollusca</taxon>
        <taxon>Bivalvia</taxon>
        <taxon>Autobranchia</taxon>
        <taxon>Pteriomorphia</taxon>
        <taxon>Pectinida</taxon>
        <taxon>Pectinoidea</taxon>
        <taxon>Pectinidae</taxon>
        <taxon>Mizuhopecten</taxon>
    </lineage>
</organism>
<sequence>MGVKIELLGIPSRNNKMAACLIPSVELPPGKEYHAYIVYKTNSKDSEIAFDIASNLESQYGLKCCVHDRDFLPGLAIVDNIDLFLKKSFKIVILLSEASLGSLWVEHELNVAIYLHLQKDNGLHQQIIPVKLDACTLPPKIGFIHPINIQYTPKQIWMGKLALTINCTAGLESLYGQGVKLLDCNNSQLKNGENDVQLSQESLCAVGTLVYDGEWVAKCFRVGDSYVITTASAAMQHERASTKKMDGHVEFPVTKSRNTEKFRLKSLKFVDEDLGVAVIKLEKKIFRRPPRRLRLSTGSESPENFTDVCLTCEMGSPCIVDENSTVLAMSLESGDGSKTVKAVKMEALKSALDLSDSHNLTKKLFE</sequence>
<dbReference type="GO" id="GO:0007165">
    <property type="term" value="P:signal transduction"/>
    <property type="evidence" value="ECO:0007669"/>
    <property type="project" value="InterPro"/>
</dbReference>
<dbReference type="InterPro" id="IPR042342">
    <property type="entry name" value="TTC22"/>
</dbReference>
<dbReference type="InterPro" id="IPR035897">
    <property type="entry name" value="Toll_tir_struct_dom_sf"/>
</dbReference>
<protein>
    <submittedName>
        <fullName evidence="2">Toll-like receptor 6</fullName>
    </submittedName>
</protein>
<dbReference type="Pfam" id="PF13676">
    <property type="entry name" value="TIR_2"/>
    <property type="match status" value="1"/>
</dbReference>
<dbReference type="EMBL" id="NEDP02002011">
    <property type="protein sequence ID" value="OWF51973.1"/>
    <property type="molecule type" value="Genomic_DNA"/>
</dbReference>
<dbReference type="AlphaFoldDB" id="A0A210QTB0"/>
<proteinExistence type="predicted"/>
<keyword evidence="2" id="KW-0675">Receptor</keyword>
<dbReference type="SUPFAM" id="SSF52200">
    <property type="entry name" value="Toll/Interleukin receptor TIR domain"/>
    <property type="match status" value="1"/>
</dbReference>
<feature type="domain" description="TIR" evidence="1">
    <location>
        <begin position="31"/>
        <end position="165"/>
    </location>
</feature>
<dbReference type="OrthoDB" id="6162004at2759"/>
<evidence type="ECO:0000259" key="1">
    <source>
        <dbReference type="PROSITE" id="PS50104"/>
    </source>
</evidence>
<dbReference type="InterPro" id="IPR000157">
    <property type="entry name" value="TIR_dom"/>
</dbReference>
<dbReference type="STRING" id="6573.A0A210QTB0"/>
<reference evidence="2 3" key="1">
    <citation type="journal article" date="2017" name="Nat. Ecol. Evol.">
        <title>Scallop genome provides insights into evolution of bilaterian karyotype and development.</title>
        <authorList>
            <person name="Wang S."/>
            <person name="Zhang J."/>
            <person name="Jiao W."/>
            <person name="Li J."/>
            <person name="Xun X."/>
            <person name="Sun Y."/>
            <person name="Guo X."/>
            <person name="Huan P."/>
            <person name="Dong B."/>
            <person name="Zhang L."/>
            <person name="Hu X."/>
            <person name="Sun X."/>
            <person name="Wang J."/>
            <person name="Zhao C."/>
            <person name="Wang Y."/>
            <person name="Wang D."/>
            <person name="Huang X."/>
            <person name="Wang R."/>
            <person name="Lv J."/>
            <person name="Li Y."/>
            <person name="Zhang Z."/>
            <person name="Liu B."/>
            <person name="Lu W."/>
            <person name="Hui Y."/>
            <person name="Liang J."/>
            <person name="Zhou Z."/>
            <person name="Hou R."/>
            <person name="Li X."/>
            <person name="Liu Y."/>
            <person name="Li H."/>
            <person name="Ning X."/>
            <person name="Lin Y."/>
            <person name="Zhao L."/>
            <person name="Xing Q."/>
            <person name="Dou J."/>
            <person name="Li Y."/>
            <person name="Mao J."/>
            <person name="Guo H."/>
            <person name="Dou H."/>
            <person name="Li T."/>
            <person name="Mu C."/>
            <person name="Jiang W."/>
            <person name="Fu Q."/>
            <person name="Fu X."/>
            <person name="Miao Y."/>
            <person name="Liu J."/>
            <person name="Yu Q."/>
            <person name="Li R."/>
            <person name="Liao H."/>
            <person name="Li X."/>
            <person name="Kong Y."/>
            <person name="Jiang Z."/>
            <person name="Chourrout D."/>
            <person name="Li R."/>
            <person name="Bao Z."/>
        </authorList>
    </citation>
    <scope>NUCLEOTIDE SEQUENCE [LARGE SCALE GENOMIC DNA]</scope>
    <source>
        <strain evidence="2 3">PY_sf001</strain>
    </source>
</reference>
<dbReference type="PANTHER" id="PTHR16253">
    <property type="entry name" value="TETRATRICOPEPTIDE REPEAT PROTEIN 22"/>
    <property type="match status" value="1"/>
</dbReference>
<evidence type="ECO:0000313" key="2">
    <source>
        <dbReference type="EMBL" id="OWF51973.1"/>
    </source>
</evidence>
<dbReference type="Gene3D" id="3.40.50.10140">
    <property type="entry name" value="Toll/interleukin-1 receptor homology (TIR) domain"/>
    <property type="match status" value="1"/>
</dbReference>
<dbReference type="PROSITE" id="PS50104">
    <property type="entry name" value="TIR"/>
    <property type="match status" value="1"/>
</dbReference>
<evidence type="ECO:0000313" key="3">
    <source>
        <dbReference type="Proteomes" id="UP000242188"/>
    </source>
</evidence>
<gene>
    <name evidence="2" type="ORF">KP79_PYT06654</name>
</gene>
<dbReference type="SMART" id="SM00255">
    <property type="entry name" value="TIR"/>
    <property type="match status" value="1"/>
</dbReference>
<dbReference type="PRINTS" id="PR01537">
    <property type="entry name" value="INTRLKN1R1F"/>
</dbReference>